<sequence>MKIVSYGTSTTGSTFEDMHPTFEDSVLVPFQKWLRKGFPKDVRLARSLPVAAPAPQDLQSSAPLFPVERDVDENAEDSPRPRRKAKRVHKKKRVTVAPVPAPAPTTTSQNGTVPVPAPTFPPQDASSDAVVRNEGVSETDATLPAVSVTHRVASMSDDLLALTTRMPTTRNSLAGTTTTTGAPPTSAWMAGAVDPKGRPQARGQPRLMRRRSVGPFTFTPPTQPERPAPRPIFKGSAFGPAATTPNPFGMLSSFSFAVPARSPLATSPSSPAAPRLTQVSASSAAPTSNTDLRPTEAARITLAALAVAAVMPEAPDLNRTPAVAPIVPTVDVASASSNDAEDDVDNELDIPLTRPMTKPPKKTTTSAHVGGPRGGARGGRGGARGGGCGGGRGGRSVTSIAVGSRQQTTTTSGANATDASSTTPTPAALVTATPAVAVATPAVEPVLIHSITPLHPGLQAIHCKRFAEKKAREEAAAAEAVAEAERQQQALDVARGFSLRNNPDGANPIISFFNKPDAKPAAAQPPKVLTTKRKRAAKEIHTRGELLLKARPVEEAEGSSASQKRRKTGAA</sequence>
<organism evidence="2 3">
    <name type="scientific">Mycena metata</name>
    <dbReference type="NCBI Taxonomy" id="1033252"/>
    <lineage>
        <taxon>Eukaryota</taxon>
        <taxon>Fungi</taxon>
        <taxon>Dikarya</taxon>
        <taxon>Basidiomycota</taxon>
        <taxon>Agaricomycotina</taxon>
        <taxon>Agaricomycetes</taxon>
        <taxon>Agaricomycetidae</taxon>
        <taxon>Agaricales</taxon>
        <taxon>Marasmiineae</taxon>
        <taxon>Mycenaceae</taxon>
        <taxon>Mycena</taxon>
    </lineage>
</organism>
<feature type="compositionally biased region" description="Low complexity" evidence="1">
    <location>
        <begin position="414"/>
        <end position="426"/>
    </location>
</feature>
<feature type="compositionally biased region" description="Low complexity" evidence="1">
    <location>
        <begin position="174"/>
        <end position="185"/>
    </location>
</feature>
<feature type="compositionally biased region" description="Basic and acidic residues" evidence="1">
    <location>
        <begin position="537"/>
        <end position="554"/>
    </location>
</feature>
<dbReference type="AlphaFoldDB" id="A0AAD7NNE9"/>
<dbReference type="Proteomes" id="UP001215598">
    <property type="component" value="Unassembled WGS sequence"/>
</dbReference>
<feature type="compositionally biased region" description="Polar residues" evidence="1">
    <location>
        <begin position="396"/>
        <end position="413"/>
    </location>
</feature>
<feature type="region of interest" description="Disordered" evidence="1">
    <location>
        <begin position="516"/>
        <end position="571"/>
    </location>
</feature>
<feature type="region of interest" description="Disordered" evidence="1">
    <location>
        <begin position="261"/>
        <end position="293"/>
    </location>
</feature>
<gene>
    <name evidence="2" type="ORF">B0H16DRAFT_1453234</name>
</gene>
<keyword evidence="3" id="KW-1185">Reference proteome</keyword>
<protein>
    <submittedName>
        <fullName evidence="2">Uncharacterized protein</fullName>
    </submittedName>
</protein>
<comment type="caution">
    <text evidence="2">The sequence shown here is derived from an EMBL/GenBank/DDBJ whole genome shotgun (WGS) entry which is preliminary data.</text>
</comment>
<evidence type="ECO:0000256" key="1">
    <source>
        <dbReference type="SAM" id="MobiDB-lite"/>
    </source>
</evidence>
<feature type="region of interest" description="Disordered" evidence="1">
    <location>
        <begin position="170"/>
        <end position="240"/>
    </location>
</feature>
<dbReference type="EMBL" id="JARKIB010000021">
    <property type="protein sequence ID" value="KAJ7767610.1"/>
    <property type="molecule type" value="Genomic_DNA"/>
</dbReference>
<feature type="compositionally biased region" description="Acidic residues" evidence="1">
    <location>
        <begin position="339"/>
        <end position="348"/>
    </location>
</feature>
<name>A0AAD7NNE9_9AGAR</name>
<proteinExistence type="predicted"/>
<feature type="region of interest" description="Disordered" evidence="1">
    <location>
        <begin position="55"/>
        <end position="115"/>
    </location>
</feature>
<accession>A0AAD7NNE9</accession>
<feature type="compositionally biased region" description="Polar residues" evidence="1">
    <location>
        <begin position="278"/>
        <end position="292"/>
    </location>
</feature>
<evidence type="ECO:0000313" key="3">
    <source>
        <dbReference type="Proteomes" id="UP001215598"/>
    </source>
</evidence>
<feature type="compositionally biased region" description="Basic residues" evidence="1">
    <location>
        <begin position="81"/>
        <end position="94"/>
    </location>
</feature>
<evidence type="ECO:0000313" key="2">
    <source>
        <dbReference type="EMBL" id="KAJ7767610.1"/>
    </source>
</evidence>
<reference evidence="2" key="1">
    <citation type="submission" date="2023-03" db="EMBL/GenBank/DDBJ databases">
        <title>Massive genome expansion in bonnet fungi (Mycena s.s.) driven by repeated elements and novel gene families across ecological guilds.</title>
        <authorList>
            <consortium name="Lawrence Berkeley National Laboratory"/>
            <person name="Harder C.B."/>
            <person name="Miyauchi S."/>
            <person name="Viragh M."/>
            <person name="Kuo A."/>
            <person name="Thoen E."/>
            <person name="Andreopoulos B."/>
            <person name="Lu D."/>
            <person name="Skrede I."/>
            <person name="Drula E."/>
            <person name="Henrissat B."/>
            <person name="Morin E."/>
            <person name="Kohler A."/>
            <person name="Barry K."/>
            <person name="LaButti K."/>
            <person name="Morin E."/>
            <person name="Salamov A."/>
            <person name="Lipzen A."/>
            <person name="Mereny Z."/>
            <person name="Hegedus B."/>
            <person name="Baldrian P."/>
            <person name="Stursova M."/>
            <person name="Weitz H."/>
            <person name="Taylor A."/>
            <person name="Grigoriev I.V."/>
            <person name="Nagy L.G."/>
            <person name="Martin F."/>
            <person name="Kauserud H."/>
        </authorList>
    </citation>
    <scope>NUCLEOTIDE SEQUENCE</scope>
    <source>
        <strain evidence="2">CBHHK182m</strain>
    </source>
</reference>
<feature type="region of interest" description="Disordered" evidence="1">
    <location>
        <begin position="334"/>
        <end position="426"/>
    </location>
</feature>
<feature type="compositionally biased region" description="Low complexity" evidence="1">
    <location>
        <begin position="261"/>
        <end position="277"/>
    </location>
</feature>
<feature type="compositionally biased region" description="Pro residues" evidence="1">
    <location>
        <begin position="221"/>
        <end position="230"/>
    </location>
</feature>
<feature type="compositionally biased region" description="Gly residues" evidence="1">
    <location>
        <begin position="371"/>
        <end position="394"/>
    </location>
</feature>